<gene>
    <name evidence="1" type="ORF">B296_00049824</name>
</gene>
<dbReference type="AlphaFoldDB" id="A0A426XC53"/>
<proteinExistence type="predicted"/>
<comment type="caution">
    <text evidence="1">The sequence shown here is derived from an EMBL/GenBank/DDBJ whole genome shotgun (WGS) entry which is preliminary data.</text>
</comment>
<accession>A0A426XC53</accession>
<feature type="non-terminal residue" evidence="1">
    <location>
        <position position="1"/>
    </location>
</feature>
<sequence length="94" mass="10572">ILTQCQGDHCVVNGRESLMTVDFGERDTATVGVIGRLLMGVTAKGEDEEATVVKVCFPFFPDFKTIMLQSLLWRCRDDAERDLHRRGEATELLL</sequence>
<protein>
    <submittedName>
        <fullName evidence="1">Uncharacterized protein</fullName>
    </submittedName>
</protein>
<dbReference type="Proteomes" id="UP000287651">
    <property type="component" value="Unassembled WGS sequence"/>
</dbReference>
<evidence type="ECO:0000313" key="1">
    <source>
        <dbReference type="EMBL" id="RRT37034.1"/>
    </source>
</evidence>
<name>A0A426XC53_ENSVE</name>
<organism evidence="1 2">
    <name type="scientific">Ensete ventricosum</name>
    <name type="common">Abyssinian banana</name>
    <name type="synonym">Musa ensete</name>
    <dbReference type="NCBI Taxonomy" id="4639"/>
    <lineage>
        <taxon>Eukaryota</taxon>
        <taxon>Viridiplantae</taxon>
        <taxon>Streptophyta</taxon>
        <taxon>Embryophyta</taxon>
        <taxon>Tracheophyta</taxon>
        <taxon>Spermatophyta</taxon>
        <taxon>Magnoliopsida</taxon>
        <taxon>Liliopsida</taxon>
        <taxon>Zingiberales</taxon>
        <taxon>Musaceae</taxon>
        <taxon>Ensete</taxon>
    </lineage>
</organism>
<dbReference type="EMBL" id="AMZH03022775">
    <property type="protein sequence ID" value="RRT37034.1"/>
    <property type="molecule type" value="Genomic_DNA"/>
</dbReference>
<evidence type="ECO:0000313" key="2">
    <source>
        <dbReference type="Proteomes" id="UP000287651"/>
    </source>
</evidence>
<reference evidence="1 2" key="1">
    <citation type="journal article" date="2014" name="Agronomy (Basel)">
        <title>A Draft Genome Sequence for Ensete ventricosum, the Drought-Tolerant Tree Against Hunger.</title>
        <authorList>
            <person name="Harrison J."/>
            <person name="Moore K.A."/>
            <person name="Paszkiewicz K."/>
            <person name="Jones T."/>
            <person name="Grant M."/>
            <person name="Ambacheew D."/>
            <person name="Muzemil S."/>
            <person name="Studholme D.J."/>
        </authorList>
    </citation>
    <scope>NUCLEOTIDE SEQUENCE [LARGE SCALE GENOMIC DNA]</scope>
</reference>